<evidence type="ECO:0000256" key="4">
    <source>
        <dbReference type="ARBA" id="ARBA00022701"/>
    </source>
</evidence>
<dbReference type="Pfam" id="PF13424">
    <property type="entry name" value="TPR_12"/>
    <property type="match status" value="3"/>
</dbReference>
<organism evidence="10 11">
    <name type="scientific">Pendulispora rubella</name>
    <dbReference type="NCBI Taxonomy" id="2741070"/>
    <lineage>
        <taxon>Bacteria</taxon>
        <taxon>Pseudomonadati</taxon>
        <taxon>Myxococcota</taxon>
        <taxon>Myxococcia</taxon>
        <taxon>Myxococcales</taxon>
        <taxon>Sorangiineae</taxon>
        <taxon>Pendulisporaceae</taxon>
        <taxon>Pendulispora</taxon>
    </lineage>
</organism>
<dbReference type="PANTHER" id="PTHR45783">
    <property type="entry name" value="KINESIN LIGHT CHAIN"/>
    <property type="match status" value="1"/>
</dbReference>
<dbReference type="EMBL" id="CP089983">
    <property type="protein sequence ID" value="WXB08682.1"/>
    <property type="molecule type" value="Genomic_DNA"/>
</dbReference>
<dbReference type="InterPro" id="IPR011990">
    <property type="entry name" value="TPR-like_helical_dom_sf"/>
</dbReference>
<evidence type="ECO:0000313" key="11">
    <source>
        <dbReference type="Proteomes" id="UP001374803"/>
    </source>
</evidence>
<evidence type="ECO:0000256" key="9">
    <source>
        <dbReference type="ARBA" id="ARBA00023212"/>
    </source>
</evidence>
<sequence length="359" mass="39522">MAEDEIDEAVRLLESADELRRAGRLVAALEATQRALERLRLACGDDHPDVASALLTLGKIHEDAERYTDAEATYLWASEIMRRWIDEPDPTVQRLRIQVEIALGHITRTLGRLDVAHAILTRAVTDAEHRLGPQDPDTGAALNALGMVCKYAGRFGEGQTTYRRALDIAERTRGPESTTVATICHNLGGLAFDAGDYAEAEPPARRAVEIRRAVLGDEHPDVAADRLALAPVLEALGRVDEAAELYARVRLLFERTPGREYDLAVLHNNLGVGAAERGDTQTARHHYVTALVIKERLLGEHHADLAMTLHNLGMLSVQCAQWDEARTSLLRALRIFEASLPPEHPKTIVCRTALASIFA</sequence>
<dbReference type="Gene3D" id="1.25.40.10">
    <property type="entry name" value="Tetratricopeptide repeat domain"/>
    <property type="match status" value="3"/>
</dbReference>
<accession>A0ABZ2LIQ5</accession>
<evidence type="ECO:0000256" key="3">
    <source>
        <dbReference type="ARBA" id="ARBA00022490"/>
    </source>
</evidence>
<dbReference type="SMART" id="SM00028">
    <property type="entry name" value="TPR"/>
    <property type="match status" value="6"/>
</dbReference>
<dbReference type="InterPro" id="IPR002151">
    <property type="entry name" value="Kinesin_light"/>
</dbReference>
<keyword evidence="9" id="KW-0206">Cytoskeleton</keyword>
<dbReference type="PANTHER" id="PTHR45783:SF3">
    <property type="entry name" value="KINESIN LIGHT CHAIN"/>
    <property type="match status" value="1"/>
</dbReference>
<evidence type="ECO:0000256" key="7">
    <source>
        <dbReference type="ARBA" id="ARBA00023054"/>
    </source>
</evidence>
<keyword evidence="5" id="KW-0677">Repeat</keyword>
<evidence type="ECO:0000256" key="1">
    <source>
        <dbReference type="ARBA" id="ARBA00004245"/>
    </source>
</evidence>
<comment type="similarity">
    <text evidence="2">Belongs to the kinesin light chain family.</text>
</comment>
<evidence type="ECO:0000256" key="5">
    <source>
        <dbReference type="ARBA" id="ARBA00022737"/>
    </source>
</evidence>
<keyword evidence="4" id="KW-0493">Microtubule</keyword>
<keyword evidence="6" id="KW-0802">TPR repeat</keyword>
<name>A0ABZ2LIQ5_9BACT</name>
<keyword evidence="8" id="KW-0505">Motor protein</keyword>
<evidence type="ECO:0000313" key="10">
    <source>
        <dbReference type="EMBL" id="WXB08682.1"/>
    </source>
</evidence>
<gene>
    <name evidence="10" type="ORF">LVJ94_15745</name>
</gene>
<evidence type="ECO:0000256" key="8">
    <source>
        <dbReference type="ARBA" id="ARBA00023175"/>
    </source>
</evidence>
<keyword evidence="7" id="KW-0175">Coiled coil</keyword>
<reference evidence="10" key="1">
    <citation type="submission" date="2021-12" db="EMBL/GenBank/DDBJ databases">
        <title>Discovery of the Pendulisporaceae a myxobacterial family with distinct sporulation behavior and unique specialized metabolism.</title>
        <authorList>
            <person name="Garcia R."/>
            <person name="Popoff A."/>
            <person name="Bader C.D."/>
            <person name="Loehr J."/>
            <person name="Walesch S."/>
            <person name="Walt C."/>
            <person name="Boldt J."/>
            <person name="Bunk B."/>
            <person name="Haeckl F.J.F.P.J."/>
            <person name="Gunesch A.P."/>
            <person name="Birkelbach J."/>
            <person name="Nuebel U."/>
            <person name="Pietschmann T."/>
            <person name="Bach T."/>
            <person name="Mueller R."/>
        </authorList>
    </citation>
    <scope>NUCLEOTIDE SEQUENCE</scope>
    <source>
        <strain evidence="10">MSr11367</strain>
    </source>
</reference>
<proteinExistence type="inferred from homology"/>
<keyword evidence="11" id="KW-1185">Reference proteome</keyword>
<dbReference type="InterPro" id="IPR019734">
    <property type="entry name" value="TPR_rpt"/>
</dbReference>
<dbReference type="RefSeq" id="WP_394838353.1">
    <property type="nucleotide sequence ID" value="NZ_CP089929.1"/>
</dbReference>
<comment type="subcellular location">
    <subcellularLocation>
        <location evidence="1">Cytoplasm</location>
        <location evidence="1">Cytoskeleton</location>
    </subcellularLocation>
</comment>
<evidence type="ECO:0000256" key="6">
    <source>
        <dbReference type="ARBA" id="ARBA00022803"/>
    </source>
</evidence>
<protein>
    <submittedName>
        <fullName evidence="10">Tetratricopeptide repeat protein</fullName>
    </submittedName>
</protein>
<dbReference type="Proteomes" id="UP001374803">
    <property type="component" value="Chromosome"/>
</dbReference>
<evidence type="ECO:0000256" key="2">
    <source>
        <dbReference type="ARBA" id="ARBA00009622"/>
    </source>
</evidence>
<keyword evidence="3" id="KW-0963">Cytoplasm</keyword>
<dbReference type="SUPFAM" id="SSF48452">
    <property type="entry name" value="TPR-like"/>
    <property type="match status" value="3"/>
</dbReference>